<reference evidence="1 2" key="1">
    <citation type="submission" date="2015-03" db="EMBL/GenBank/DDBJ databases">
        <title>Genome assembly of Sandaracinus amylolyticus DSM 53668.</title>
        <authorList>
            <person name="Sharma G."/>
            <person name="Subramanian S."/>
        </authorList>
    </citation>
    <scope>NUCLEOTIDE SEQUENCE [LARGE SCALE GENOMIC DNA]</scope>
    <source>
        <strain evidence="1 2">DSM 53668</strain>
    </source>
</reference>
<dbReference type="KEGG" id="samy:DB32_004729"/>
<dbReference type="STRING" id="927083.DB32_004729"/>
<protein>
    <submittedName>
        <fullName evidence="1">Uncharacterized protein</fullName>
    </submittedName>
</protein>
<dbReference type="RefSeq" id="WP_053234820.1">
    <property type="nucleotide sequence ID" value="NZ_CP011125.1"/>
</dbReference>
<dbReference type="Proteomes" id="UP000034883">
    <property type="component" value="Chromosome"/>
</dbReference>
<sequence>MGDDDEMAVFVVTEARDAVAGEPAREDVWCVRGASRALIAEDLAVGAGHVGGLAVTHGFGVDVWDVGDRLLARVAEGWRANDTDEGSRRERFFVSEDRGVAWTEVGSADARDLEHRRTEERLVARLDRWPASWC</sequence>
<evidence type="ECO:0000313" key="1">
    <source>
        <dbReference type="EMBL" id="AKF07580.1"/>
    </source>
</evidence>
<gene>
    <name evidence="1" type="ORF">DB32_004729</name>
</gene>
<keyword evidence="2" id="KW-1185">Reference proteome</keyword>
<name>A0A0F6W503_9BACT</name>
<dbReference type="AlphaFoldDB" id="A0A0F6W503"/>
<proteinExistence type="predicted"/>
<dbReference type="EMBL" id="CP011125">
    <property type="protein sequence ID" value="AKF07580.1"/>
    <property type="molecule type" value="Genomic_DNA"/>
</dbReference>
<evidence type="ECO:0000313" key="2">
    <source>
        <dbReference type="Proteomes" id="UP000034883"/>
    </source>
</evidence>
<accession>A0A0F6W503</accession>
<organism evidence="1 2">
    <name type="scientific">Sandaracinus amylolyticus</name>
    <dbReference type="NCBI Taxonomy" id="927083"/>
    <lineage>
        <taxon>Bacteria</taxon>
        <taxon>Pseudomonadati</taxon>
        <taxon>Myxococcota</taxon>
        <taxon>Polyangia</taxon>
        <taxon>Polyangiales</taxon>
        <taxon>Sandaracinaceae</taxon>
        <taxon>Sandaracinus</taxon>
    </lineage>
</organism>